<dbReference type="PANTHER" id="PTHR38097:SF2">
    <property type="entry name" value="DNA-BINDING PROTEIN STPA"/>
    <property type="match status" value="1"/>
</dbReference>
<comment type="subcellular location">
    <subcellularLocation>
        <location evidence="1">Cytoplasm</location>
        <location evidence="1">Nucleoid</location>
    </subcellularLocation>
</comment>
<dbReference type="RefSeq" id="WP_113935196.1">
    <property type="nucleotide sequence ID" value="NZ_JACCEU010000018.1"/>
</dbReference>
<comment type="similarity">
    <text evidence="2">Belongs to the histone-like protein H-NS family.</text>
</comment>
<evidence type="ECO:0000313" key="7">
    <source>
        <dbReference type="EMBL" id="RBP35099.1"/>
    </source>
</evidence>
<dbReference type="InterPro" id="IPR037150">
    <property type="entry name" value="H-NS_C_dom_sf"/>
</dbReference>
<dbReference type="PANTHER" id="PTHR38097">
    <property type="match status" value="1"/>
</dbReference>
<feature type="domain" description="DNA-binding protein H-NS-like C-terminal" evidence="6">
    <location>
        <begin position="75"/>
        <end position="119"/>
    </location>
</feature>
<comment type="caution">
    <text evidence="7">The sequence shown here is derived from an EMBL/GenBank/DDBJ whole genome shotgun (WGS) entry which is preliminary data.</text>
</comment>
<organism evidence="7 8">
    <name type="scientific">Eoetvoesiella caeni</name>
    <dbReference type="NCBI Taxonomy" id="645616"/>
    <lineage>
        <taxon>Bacteria</taxon>
        <taxon>Pseudomonadati</taxon>
        <taxon>Pseudomonadota</taxon>
        <taxon>Betaproteobacteria</taxon>
        <taxon>Burkholderiales</taxon>
        <taxon>Alcaligenaceae</taxon>
        <taxon>Eoetvoesiella</taxon>
    </lineage>
</organism>
<dbReference type="InterPro" id="IPR027444">
    <property type="entry name" value="H-NS_C_dom"/>
</dbReference>
<reference evidence="7 8" key="1">
    <citation type="submission" date="2018-06" db="EMBL/GenBank/DDBJ databases">
        <title>Genomic Encyclopedia of Type Strains, Phase IV (KMG-IV): sequencing the most valuable type-strain genomes for metagenomic binning, comparative biology and taxonomic classification.</title>
        <authorList>
            <person name="Goeker M."/>
        </authorList>
    </citation>
    <scope>NUCLEOTIDE SEQUENCE [LARGE SCALE GENOMIC DNA]</scope>
    <source>
        <strain evidence="7 8">DSM 25520</strain>
    </source>
</reference>
<protein>
    <submittedName>
        <fullName evidence="7">Nucleoid protein H-NS</fullName>
    </submittedName>
</protein>
<accession>A0A366GZV4</accession>
<dbReference type="OrthoDB" id="5297879at2"/>
<proteinExistence type="inferred from homology"/>
<evidence type="ECO:0000256" key="4">
    <source>
        <dbReference type="ARBA" id="ARBA00023125"/>
    </source>
</evidence>
<dbReference type="Proteomes" id="UP000253628">
    <property type="component" value="Unassembled WGS sequence"/>
</dbReference>
<dbReference type="Pfam" id="PF00816">
    <property type="entry name" value="Histone_HNS"/>
    <property type="match status" value="1"/>
</dbReference>
<evidence type="ECO:0000256" key="5">
    <source>
        <dbReference type="SAM" id="MobiDB-lite"/>
    </source>
</evidence>
<evidence type="ECO:0000256" key="1">
    <source>
        <dbReference type="ARBA" id="ARBA00004453"/>
    </source>
</evidence>
<dbReference type="SUPFAM" id="SSF81273">
    <property type="entry name" value="H-NS histone-like proteins"/>
    <property type="match status" value="1"/>
</dbReference>
<gene>
    <name evidence="7" type="ORF">DFR37_12026</name>
</gene>
<dbReference type="AlphaFoldDB" id="A0A366GZV4"/>
<evidence type="ECO:0000313" key="8">
    <source>
        <dbReference type="Proteomes" id="UP000253628"/>
    </source>
</evidence>
<evidence type="ECO:0000256" key="3">
    <source>
        <dbReference type="ARBA" id="ARBA00022490"/>
    </source>
</evidence>
<name>A0A366GZV4_9BURK</name>
<dbReference type="SMART" id="SM00528">
    <property type="entry name" value="HNS"/>
    <property type="match status" value="1"/>
</dbReference>
<evidence type="ECO:0000259" key="6">
    <source>
        <dbReference type="SMART" id="SM00528"/>
    </source>
</evidence>
<dbReference type="GO" id="GO:0003677">
    <property type="term" value="F:DNA binding"/>
    <property type="evidence" value="ECO:0007669"/>
    <property type="project" value="UniProtKB-KW"/>
</dbReference>
<dbReference type="Gene3D" id="4.10.430.10">
    <property type="entry name" value="Histone-like protein H-NS, C-terminal domain"/>
    <property type="match status" value="1"/>
</dbReference>
<sequence length="121" mass="13646">MTRDNYAALQLKIEKEITRLQKQAKALQAKQRNPIIASIIQSMREYDISPDELAAALAKKPAAARRKAENNAEPPQARRTVPPKYRHPDTGDTWTGRGKAPRWLADALAQGKTRDDFLINK</sequence>
<keyword evidence="3" id="KW-0963">Cytoplasm</keyword>
<evidence type="ECO:0000256" key="2">
    <source>
        <dbReference type="ARBA" id="ARBA00010610"/>
    </source>
</evidence>
<keyword evidence="4" id="KW-0238">DNA-binding</keyword>
<keyword evidence="8" id="KW-1185">Reference proteome</keyword>
<feature type="region of interest" description="Disordered" evidence="5">
    <location>
        <begin position="59"/>
        <end position="100"/>
    </location>
</feature>
<dbReference type="GO" id="GO:0009295">
    <property type="term" value="C:nucleoid"/>
    <property type="evidence" value="ECO:0007669"/>
    <property type="project" value="UniProtKB-SubCell"/>
</dbReference>
<dbReference type="EMBL" id="QNRQ01000020">
    <property type="protein sequence ID" value="RBP35099.1"/>
    <property type="molecule type" value="Genomic_DNA"/>
</dbReference>